<evidence type="ECO:0000313" key="2">
    <source>
        <dbReference type="Proteomes" id="UP001164539"/>
    </source>
</evidence>
<comment type="caution">
    <text evidence="1">The sequence shown here is derived from an EMBL/GenBank/DDBJ whole genome shotgun (WGS) entry which is preliminary data.</text>
</comment>
<keyword evidence="2" id="KW-1185">Reference proteome</keyword>
<gene>
    <name evidence="1" type="ORF">OWV82_015731</name>
</gene>
<dbReference type="Proteomes" id="UP001164539">
    <property type="component" value="Chromosome 8"/>
</dbReference>
<organism evidence="1 2">
    <name type="scientific">Melia azedarach</name>
    <name type="common">Chinaberry tree</name>
    <dbReference type="NCBI Taxonomy" id="155640"/>
    <lineage>
        <taxon>Eukaryota</taxon>
        <taxon>Viridiplantae</taxon>
        <taxon>Streptophyta</taxon>
        <taxon>Embryophyta</taxon>
        <taxon>Tracheophyta</taxon>
        <taxon>Spermatophyta</taxon>
        <taxon>Magnoliopsida</taxon>
        <taxon>eudicotyledons</taxon>
        <taxon>Gunneridae</taxon>
        <taxon>Pentapetalae</taxon>
        <taxon>rosids</taxon>
        <taxon>malvids</taxon>
        <taxon>Sapindales</taxon>
        <taxon>Meliaceae</taxon>
        <taxon>Melia</taxon>
    </lineage>
</organism>
<name>A0ACC1XR20_MELAZ</name>
<protein>
    <submittedName>
        <fullName evidence="1">F-box protein</fullName>
    </submittedName>
</protein>
<reference evidence="1 2" key="1">
    <citation type="journal article" date="2023" name="Science">
        <title>Complex scaffold remodeling in plant triterpene biosynthesis.</title>
        <authorList>
            <person name="De La Pena R."/>
            <person name="Hodgson H."/>
            <person name="Liu J.C."/>
            <person name="Stephenson M.J."/>
            <person name="Martin A.C."/>
            <person name="Owen C."/>
            <person name="Harkess A."/>
            <person name="Leebens-Mack J."/>
            <person name="Jimenez L.E."/>
            <person name="Osbourn A."/>
            <person name="Sattely E.S."/>
        </authorList>
    </citation>
    <scope>NUCLEOTIDE SEQUENCE [LARGE SCALE GENOMIC DNA]</scope>
    <source>
        <strain evidence="2">cv. JPN11</strain>
        <tissue evidence="1">Leaf</tissue>
    </source>
</reference>
<proteinExistence type="predicted"/>
<evidence type="ECO:0000313" key="1">
    <source>
        <dbReference type="EMBL" id="KAJ4713675.1"/>
    </source>
</evidence>
<accession>A0ACC1XR20</accession>
<dbReference type="EMBL" id="CM051401">
    <property type="protein sequence ID" value="KAJ4713675.1"/>
    <property type="molecule type" value="Genomic_DNA"/>
</dbReference>
<sequence>MGNFGFLNNDICFNVLSRLPTKDLLRLKCVCKLWCQLISDRIFRQVLSPRREPISGFFFLQKYHWYSDDIRTIGYISVERQSAGLCQPVFNFLPEDVKVLASCNGLICCRSSFLSQDPALYVCNPLSKEWIRVNWTKPDIVASIGLACDPCQDTTNSLNNFKLVSVQLVETCPEDPYFSFNIYSSITGLWVKSEEISSCGGNLYANKVIFVKGYLYWLSNIAEILEFDVENEISSLIAIPFPNLDMESDLLYAPCIGESNGQLHFILVSDDGLLHIWTLEDFGWNFKCSRSLEVIFEEHPSLRCKSDIMWLTEALAFKDGYLLMKDCSNIYLYNVETNKMDKVLPTSELHEYSFGSCSTALTYSMSLVPLNSA</sequence>